<dbReference type="GO" id="GO:0080142">
    <property type="term" value="P:regulation of salicylic acid biosynthetic process"/>
    <property type="evidence" value="ECO:0007669"/>
    <property type="project" value="UniProtKB-ARBA"/>
</dbReference>
<dbReference type="EC" id="2.7.11.1" evidence="3"/>
<evidence type="ECO:0000313" key="19">
    <source>
        <dbReference type="Proteomes" id="UP000030645"/>
    </source>
</evidence>
<keyword evidence="10 15" id="KW-0067">ATP-binding</keyword>
<evidence type="ECO:0000256" key="13">
    <source>
        <dbReference type="ARBA" id="ARBA00048679"/>
    </source>
</evidence>
<protein>
    <recommendedName>
        <fullName evidence="3">non-specific serine/threonine protein kinase</fullName>
        <ecNumber evidence="3">2.7.11.1</ecNumber>
    </recommendedName>
</protein>
<keyword evidence="7 15" id="KW-0547">Nucleotide-binding</keyword>
<dbReference type="GO" id="GO:0005524">
    <property type="term" value="F:ATP binding"/>
    <property type="evidence" value="ECO:0007669"/>
    <property type="project" value="UniProtKB-UniRule"/>
</dbReference>
<gene>
    <name evidence="18" type="ORF">L484_024362</name>
</gene>
<dbReference type="eggNOG" id="KOG1187">
    <property type="taxonomic scope" value="Eukaryota"/>
</dbReference>
<dbReference type="CDD" id="cd14066">
    <property type="entry name" value="STKc_IRAK"/>
    <property type="match status" value="1"/>
</dbReference>
<evidence type="ECO:0000256" key="14">
    <source>
        <dbReference type="ARBA" id="ARBA00066005"/>
    </source>
</evidence>
<dbReference type="GO" id="GO:0005886">
    <property type="term" value="C:plasma membrane"/>
    <property type="evidence" value="ECO:0007669"/>
    <property type="project" value="UniProtKB-SubCell"/>
</dbReference>
<dbReference type="AlphaFoldDB" id="W9RX50"/>
<dbReference type="SUPFAM" id="SSF56112">
    <property type="entry name" value="Protein kinase-like (PK-like)"/>
    <property type="match status" value="1"/>
</dbReference>
<keyword evidence="19" id="KW-1185">Reference proteome</keyword>
<keyword evidence="5" id="KW-0597">Phosphoprotein</keyword>
<dbReference type="InterPro" id="IPR011009">
    <property type="entry name" value="Kinase-like_dom_sf"/>
</dbReference>
<comment type="similarity">
    <text evidence="2">Belongs to the protein kinase superfamily. Ser/Thr protein kinase family.</text>
</comment>
<evidence type="ECO:0000256" key="2">
    <source>
        <dbReference type="ARBA" id="ARBA00008684"/>
    </source>
</evidence>
<keyword evidence="11" id="KW-0472">Membrane</keyword>
<dbReference type="PROSITE" id="PS00107">
    <property type="entry name" value="PROTEIN_KINASE_ATP"/>
    <property type="match status" value="1"/>
</dbReference>
<dbReference type="GO" id="GO:0006952">
    <property type="term" value="P:defense response"/>
    <property type="evidence" value="ECO:0007669"/>
    <property type="project" value="UniProtKB-KW"/>
</dbReference>
<evidence type="ECO:0000256" key="1">
    <source>
        <dbReference type="ARBA" id="ARBA00004202"/>
    </source>
</evidence>
<dbReference type="Proteomes" id="UP000030645">
    <property type="component" value="Unassembled WGS sequence"/>
</dbReference>
<name>W9RX50_9ROSA</name>
<dbReference type="FunFam" id="3.30.200.20:FF:000228">
    <property type="entry name" value="Serine/threonine-protein kinase BIK1"/>
    <property type="match status" value="1"/>
</dbReference>
<sequence>MKCFPFSLGDKKDEAKNTKSASLRSINSTFTDGETKRSGSDLNSQIVSDASTESLRRMSFPSYPQRPSNLRVFTVSELKSATKNFSRSVMVGEGGFGCVYKGLIKSTEDPSKKLEVAVKQLSKRGLQGHREWVTEVNLLGVVEHPNLVKLVGYCAEDDERGIQRLLIYEFMPNGSVEDQLSPRSERPLSWAMRLKIAQHAARGLAHLHEEMDIQIIFRDFKASNILLDEEWNAKLSDFGMARLGPAEGLTHVSTAVVGTMGYAAPEYVQTGRLTYKSDVWSYGVFLYELITGRRPLDRNRPKGEQKLLEWVKPHLSDVKKFRLIVDPRLEGKYSLKSVQKLALVANRCLIRFTKNRPKMSEVLEMVNKIAEDTTETGSPPLPLKNLASMDSSRDSEAKNKRRIMDTKSGENAWSFRMWRPKLLRTC</sequence>
<keyword evidence="8 18" id="KW-0418">Kinase</keyword>
<dbReference type="InterPro" id="IPR001245">
    <property type="entry name" value="Ser-Thr/Tyr_kinase_cat_dom"/>
</dbReference>
<evidence type="ECO:0000259" key="17">
    <source>
        <dbReference type="PROSITE" id="PS50011"/>
    </source>
</evidence>
<dbReference type="Gene3D" id="1.10.510.10">
    <property type="entry name" value="Transferase(Phosphotransferase) domain 1"/>
    <property type="match status" value="1"/>
</dbReference>
<evidence type="ECO:0000256" key="8">
    <source>
        <dbReference type="ARBA" id="ARBA00022777"/>
    </source>
</evidence>
<feature type="region of interest" description="Disordered" evidence="16">
    <location>
        <begin position="373"/>
        <end position="403"/>
    </location>
</feature>
<evidence type="ECO:0000313" key="18">
    <source>
        <dbReference type="EMBL" id="EXC16191.1"/>
    </source>
</evidence>
<dbReference type="EMBL" id="KE345789">
    <property type="protein sequence ID" value="EXC16191.1"/>
    <property type="molecule type" value="Genomic_DNA"/>
</dbReference>
<evidence type="ECO:0000256" key="16">
    <source>
        <dbReference type="SAM" id="MobiDB-lite"/>
    </source>
</evidence>
<evidence type="ECO:0000256" key="4">
    <source>
        <dbReference type="ARBA" id="ARBA00022475"/>
    </source>
</evidence>
<feature type="compositionally biased region" description="Basic and acidic residues" evidence="16">
    <location>
        <begin position="391"/>
        <end position="403"/>
    </location>
</feature>
<feature type="domain" description="Protein kinase" evidence="17">
    <location>
        <begin position="85"/>
        <end position="370"/>
    </location>
</feature>
<comment type="subunit">
    <text evidence="14">Interacts with FLS2.</text>
</comment>
<comment type="catalytic activity">
    <reaction evidence="13">
        <text>L-seryl-[protein] + ATP = O-phospho-L-seryl-[protein] + ADP + H(+)</text>
        <dbReference type="Rhea" id="RHEA:17989"/>
        <dbReference type="Rhea" id="RHEA-COMP:9863"/>
        <dbReference type="Rhea" id="RHEA-COMP:11604"/>
        <dbReference type="ChEBI" id="CHEBI:15378"/>
        <dbReference type="ChEBI" id="CHEBI:29999"/>
        <dbReference type="ChEBI" id="CHEBI:30616"/>
        <dbReference type="ChEBI" id="CHEBI:83421"/>
        <dbReference type="ChEBI" id="CHEBI:456216"/>
        <dbReference type="EC" id="2.7.11.1"/>
    </reaction>
</comment>
<dbReference type="InterPro" id="IPR050823">
    <property type="entry name" value="Plant_Ser_Thr_Prot_Kinase"/>
</dbReference>
<evidence type="ECO:0000256" key="9">
    <source>
        <dbReference type="ARBA" id="ARBA00022821"/>
    </source>
</evidence>
<dbReference type="Gene3D" id="3.30.200.20">
    <property type="entry name" value="Phosphorylase Kinase, domain 1"/>
    <property type="match status" value="1"/>
</dbReference>
<organism evidence="18 19">
    <name type="scientific">Morus notabilis</name>
    <dbReference type="NCBI Taxonomy" id="981085"/>
    <lineage>
        <taxon>Eukaryota</taxon>
        <taxon>Viridiplantae</taxon>
        <taxon>Streptophyta</taxon>
        <taxon>Embryophyta</taxon>
        <taxon>Tracheophyta</taxon>
        <taxon>Spermatophyta</taxon>
        <taxon>Magnoliopsida</taxon>
        <taxon>eudicotyledons</taxon>
        <taxon>Gunneridae</taxon>
        <taxon>Pentapetalae</taxon>
        <taxon>rosids</taxon>
        <taxon>fabids</taxon>
        <taxon>Rosales</taxon>
        <taxon>Moraceae</taxon>
        <taxon>Moreae</taxon>
        <taxon>Morus</taxon>
    </lineage>
</organism>
<keyword evidence="6" id="KW-0808">Transferase</keyword>
<reference evidence="19" key="1">
    <citation type="submission" date="2013-01" db="EMBL/GenBank/DDBJ databases">
        <title>Draft Genome Sequence of a Mulberry Tree, Morus notabilis C.K. Schneid.</title>
        <authorList>
            <person name="He N."/>
            <person name="Zhao S."/>
        </authorList>
    </citation>
    <scope>NUCLEOTIDE SEQUENCE</scope>
</reference>
<dbReference type="FunFam" id="1.10.510.10:FF:000715">
    <property type="entry name" value="Serine/threonine-protein kinase PCRK2"/>
    <property type="match status" value="1"/>
</dbReference>
<comment type="subcellular location">
    <subcellularLocation>
        <location evidence="1">Cell membrane</location>
        <topology evidence="1">Peripheral membrane protein</topology>
    </subcellularLocation>
</comment>
<comment type="catalytic activity">
    <reaction evidence="12">
        <text>L-threonyl-[protein] + ATP = O-phospho-L-threonyl-[protein] + ADP + H(+)</text>
        <dbReference type="Rhea" id="RHEA:46608"/>
        <dbReference type="Rhea" id="RHEA-COMP:11060"/>
        <dbReference type="Rhea" id="RHEA-COMP:11605"/>
        <dbReference type="ChEBI" id="CHEBI:15378"/>
        <dbReference type="ChEBI" id="CHEBI:30013"/>
        <dbReference type="ChEBI" id="CHEBI:30616"/>
        <dbReference type="ChEBI" id="CHEBI:61977"/>
        <dbReference type="ChEBI" id="CHEBI:456216"/>
        <dbReference type="EC" id="2.7.11.1"/>
    </reaction>
</comment>
<evidence type="ECO:0000256" key="12">
    <source>
        <dbReference type="ARBA" id="ARBA00047899"/>
    </source>
</evidence>
<keyword evidence="18" id="KW-0675">Receptor</keyword>
<evidence type="ECO:0000256" key="15">
    <source>
        <dbReference type="PROSITE-ProRule" id="PRU10141"/>
    </source>
</evidence>
<dbReference type="KEGG" id="mnt:21407104"/>
<evidence type="ECO:0000256" key="3">
    <source>
        <dbReference type="ARBA" id="ARBA00012513"/>
    </source>
</evidence>
<dbReference type="InterPro" id="IPR000719">
    <property type="entry name" value="Prot_kinase_dom"/>
</dbReference>
<evidence type="ECO:0000256" key="6">
    <source>
        <dbReference type="ARBA" id="ARBA00022679"/>
    </source>
</evidence>
<keyword evidence="9" id="KW-0611">Plant defense</keyword>
<evidence type="ECO:0000256" key="5">
    <source>
        <dbReference type="ARBA" id="ARBA00022553"/>
    </source>
</evidence>
<accession>W9RX50</accession>
<feature type="region of interest" description="Disordered" evidence="16">
    <location>
        <begin position="1"/>
        <end position="43"/>
    </location>
</feature>
<proteinExistence type="inferred from homology"/>
<dbReference type="InterPro" id="IPR017441">
    <property type="entry name" value="Protein_kinase_ATP_BS"/>
</dbReference>
<evidence type="ECO:0000256" key="10">
    <source>
        <dbReference type="ARBA" id="ARBA00022840"/>
    </source>
</evidence>
<dbReference type="GO" id="GO:0004674">
    <property type="term" value="F:protein serine/threonine kinase activity"/>
    <property type="evidence" value="ECO:0007669"/>
    <property type="project" value="UniProtKB-EC"/>
</dbReference>
<dbReference type="OrthoDB" id="4062651at2759"/>
<dbReference type="GO" id="GO:0002221">
    <property type="term" value="P:pattern recognition receptor signaling pathway"/>
    <property type="evidence" value="ECO:0007669"/>
    <property type="project" value="UniProtKB-ARBA"/>
</dbReference>
<dbReference type="Pfam" id="PF07714">
    <property type="entry name" value="PK_Tyr_Ser-Thr"/>
    <property type="match status" value="1"/>
</dbReference>
<dbReference type="PROSITE" id="PS50011">
    <property type="entry name" value="PROTEIN_KINASE_DOM"/>
    <property type="match status" value="1"/>
</dbReference>
<feature type="compositionally biased region" description="Polar residues" evidence="16">
    <location>
        <begin position="18"/>
        <end position="32"/>
    </location>
</feature>
<feature type="binding site" evidence="15">
    <location>
        <position position="119"/>
    </location>
    <ligand>
        <name>ATP</name>
        <dbReference type="ChEBI" id="CHEBI:30616"/>
    </ligand>
</feature>
<evidence type="ECO:0000256" key="7">
    <source>
        <dbReference type="ARBA" id="ARBA00022741"/>
    </source>
</evidence>
<evidence type="ECO:0000256" key="11">
    <source>
        <dbReference type="ARBA" id="ARBA00023136"/>
    </source>
</evidence>
<dbReference type="PANTHER" id="PTHR45621">
    <property type="entry name" value="OS01G0588500 PROTEIN-RELATED"/>
    <property type="match status" value="1"/>
</dbReference>
<dbReference type="STRING" id="981085.W9RX50"/>
<keyword evidence="4" id="KW-1003">Cell membrane</keyword>